<dbReference type="Proteomes" id="UP000198888">
    <property type="component" value="Unassembled WGS sequence"/>
</dbReference>
<dbReference type="RefSeq" id="WP_089671586.1">
    <property type="nucleotide sequence ID" value="NZ_CP024845.1"/>
</dbReference>
<evidence type="ECO:0000313" key="3">
    <source>
        <dbReference type="Proteomes" id="UP000198888"/>
    </source>
</evidence>
<dbReference type="EMBL" id="FNYR01000006">
    <property type="protein sequence ID" value="SEI72722.1"/>
    <property type="molecule type" value="Genomic_DNA"/>
</dbReference>
<evidence type="ECO:0000259" key="1">
    <source>
        <dbReference type="Pfam" id="PF07510"/>
    </source>
</evidence>
<feature type="domain" description="GmrSD restriction endonucleases C-terminal" evidence="1">
    <location>
        <begin position="267"/>
        <end position="409"/>
    </location>
</feature>
<protein>
    <recommendedName>
        <fullName evidence="1">GmrSD restriction endonucleases C-terminal domain-containing protein</fullName>
    </recommendedName>
</protein>
<gene>
    <name evidence="2" type="ORF">SAMN05444271_106137</name>
</gene>
<accession>A0A1H6TA78</accession>
<dbReference type="InterPro" id="IPR011089">
    <property type="entry name" value="GmrSD_C"/>
</dbReference>
<sequence length="420" mass="49888">MDDDLKKYIIDIIEPHKIEKVREIYNELVNSIYLVQIECGSEVSAFRLFESLNDKGLDLSAVDLVKNRVFMEANQNDSIDEERVKALWEDIMTIIRPEINQMYRFFTHYYMSIPSPEIKDNVSKNKLYDYVDELLSGELANNGISLEEMLEDMRTKAEVYVDIKNCEVSENFQKSRIQELNSKLRSTQIKNDRIRTLLLKIVIEYESADEVLEALNILEILNTRDKIAGRDSNTSRDRFWSKICSKMNQHDNPNMYLRRIAEQRSPNNTIMKERIINRDFKNNDFTKYILDRIEEEHYMRSSGNEKSVANRDTVDIEHIAPQRIGADKYDEWEKYLNCTKEEFQEYKKRIGNLTLLNDSLNQTASDNPFEQKRQIYKHKTDFLMTQAVAEEYDEWRIEQIKHRSEKMADIICEVWNMDNV</sequence>
<dbReference type="PANTHER" id="PTHR35149">
    <property type="entry name" value="SLL5132 PROTEIN"/>
    <property type="match status" value="1"/>
</dbReference>
<organism evidence="2 3">
    <name type="scientific">Halohasta litchfieldiae</name>
    <dbReference type="NCBI Taxonomy" id="1073996"/>
    <lineage>
        <taxon>Archaea</taxon>
        <taxon>Methanobacteriati</taxon>
        <taxon>Methanobacteriota</taxon>
        <taxon>Stenosarchaea group</taxon>
        <taxon>Halobacteria</taxon>
        <taxon>Halobacteriales</taxon>
        <taxon>Haloferacaceae</taxon>
        <taxon>Halohasta</taxon>
    </lineage>
</organism>
<reference evidence="2 3" key="1">
    <citation type="submission" date="2016-10" db="EMBL/GenBank/DDBJ databases">
        <authorList>
            <person name="de Groot N.N."/>
        </authorList>
    </citation>
    <scope>NUCLEOTIDE SEQUENCE [LARGE SCALE GENOMIC DNA]</scope>
    <source>
        <strain evidence="2 3">DSM 22187</strain>
    </source>
</reference>
<name>A0A1H6TA78_9EURY</name>
<dbReference type="AlphaFoldDB" id="A0A1H6TA78"/>
<keyword evidence="3" id="KW-1185">Reference proteome</keyword>
<accession>A0A2H4PY48</accession>
<dbReference type="OrthoDB" id="318965at2157"/>
<dbReference type="KEGG" id="hae:halTADL_0207"/>
<dbReference type="Pfam" id="PF07510">
    <property type="entry name" value="GmrSD_C"/>
    <property type="match status" value="1"/>
</dbReference>
<proteinExistence type="predicted"/>
<dbReference type="GeneID" id="35001037"/>
<dbReference type="STRING" id="1073996.SAMN05444271_106137"/>
<evidence type="ECO:0000313" key="2">
    <source>
        <dbReference type="EMBL" id="SEI72722.1"/>
    </source>
</evidence>
<dbReference type="PANTHER" id="PTHR35149:SF1">
    <property type="entry name" value="DUF5655 DOMAIN-CONTAINING PROTEIN"/>
    <property type="match status" value="1"/>
</dbReference>